<sequence>MIVVMMLMDIIRSLLMLNLLKMQMLLVIILLRVMIFTLFLLSFPGFNSFKVEVPMKKPKVITQRKSTYRCTLYVFSSGLPISGSVYLPKGYGSGNYTQLVYDTTRDLIASVYSADSDSSHLYLDSGNWKLMTPKFGNSAVYNYKIDLCDNNGNILMSIPNVGTRNMNVNVVYIELNQCDITF</sequence>
<comment type="caution">
    <text evidence="1">The sequence shown here is derived from an EMBL/GenBank/DDBJ whole genome shotgun (WGS) entry which is preliminary data.</text>
</comment>
<protein>
    <submittedName>
        <fullName evidence="1">Uncharacterized protein</fullName>
    </submittedName>
</protein>
<organism evidence="1 2">
    <name type="scientific">Neocallimastix californiae</name>
    <dbReference type="NCBI Taxonomy" id="1754190"/>
    <lineage>
        <taxon>Eukaryota</taxon>
        <taxon>Fungi</taxon>
        <taxon>Fungi incertae sedis</taxon>
        <taxon>Chytridiomycota</taxon>
        <taxon>Chytridiomycota incertae sedis</taxon>
        <taxon>Neocallimastigomycetes</taxon>
        <taxon>Neocallimastigales</taxon>
        <taxon>Neocallimastigaceae</taxon>
        <taxon>Neocallimastix</taxon>
    </lineage>
</organism>
<keyword evidence="2" id="KW-1185">Reference proteome</keyword>
<accession>A0A1Y2D6L3</accession>
<dbReference type="OrthoDB" id="10573963at2759"/>
<proteinExistence type="predicted"/>
<name>A0A1Y2D6L3_9FUNG</name>
<dbReference type="AlphaFoldDB" id="A0A1Y2D6L3"/>
<evidence type="ECO:0000313" key="2">
    <source>
        <dbReference type="Proteomes" id="UP000193920"/>
    </source>
</evidence>
<gene>
    <name evidence="1" type="ORF">LY90DRAFT_669851</name>
</gene>
<dbReference type="Proteomes" id="UP000193920">
    <property type="component" value="Unassembled WGS sequence"/>
</dbReference>
<evidence type="ECO:0000313" key="1">
    <source>
        <dbReference type="EMBL" id="ORY54784.1"/>
    </source>
</evidence>
<dbReference type="EMBL" id="MCOG01000082">
    <property type="protein sequence ID" value="ORY54784.1"/>
    <property type="molecule type" value="Genomic_DNA"/>
</dbReference>
<reference evidence="1 2" key="1">
    <citation type="submission" date="2016-08" db="EMBL/GenBank/DDBJ databases">
        <title>A Parts List for Fungal Cellulosomes Revealed by Comparative Genomics.</title>
        <authorList>
            <consortium name="DOE Joint Genome Institute"/>
            <person name="Haitjema C.H."/>
            <person name="Gilmore S.P."/>
            <person name="Henske J.K."/>
            <person name="Solomon K.V."/>
            <person name="De Groot R."/>
            <person name="Kuo A."/>
            <person name="Mondo S.J."/>
            <person name="Salamov A.A."/>
            <person name="Labutti K."/>
            <person name="Zhao Z."/>
            <person name="Chiniquy J."/>
            <person name="Barry K."/>
            <person name="Brewer H.M."/>
            <person name="Purvine S.O."/>
            <person name="Wright A.T."/>
            <person name="Boxma B."/>
            <person name="Van Alen T."/>
            <person name="Hackstein J.H."/>
            <person name="Baker S.E."/>
            <person name="Grigoriev I.V."/>
            <person name="O'Malley M.A."/>
        </authorList>
    </citation>
    <scope>NUCLEOTIDE SEQUENCE [LARGE SCALE GENOMIC DNA]</scope>
    <source>
        <strain evidence="1 2">G1</strain>
    </source>
</reference>